<dbReference type="GO" id="GO:0008270">
    <property type="term" value="F:zinc ion binding"/>
    <property type="evidence" value="ECO:0007669"/>
    <property type="project" value="UniProtKB-KW"/>
</dbReference>
<evidence type="ECO:0000256" key="1">
    <source>
        <dbReference type="ARBA" id="ARBA00004123"/>
    </source>
</evidence>
<dbReference type="Proteomes" id="UP000235388">
    <property type="component" value="Unassembled WGS sequence"/>
</dbReference>
<keyword evidence="5" id="KW-0539">Nucleus</keyword>
<evidence type="ECO:0000256" key="5">
    <source>
        <dbReference type="ARBA" id="ARBA00023242"/>
    </source>
</evidence>
<dbReference type="PANTHER" id="PTHR46481:SF10">
    <property type="entry name" value="ZINC FINGER BED DOMAIN-CONTAINING PROTEIN 39"/>
    <property type="match status" value="1"/>
</dbReference>
<organism evidence="7 8">
    <name type="scientific">Puccinia coronata f. sp. avenae</name>
    <dbReference type="NCBI Taxonomy" id="200324"/>
    <lineage>
        <taxon>Eukaryota</taxon>
        <taxon>Fungi</taxon>
        <taxon>Dikarya</taxon>
        <taxon>Basidiomycota</taxon>
        <taxon>Pucciniomycotina</taxon>
        <taxon>Pucciniomycetes</taxon>
        <taxon>Pucciniales</taxon>
        <taxon>Pucciniaceae</taxon>
        <taxon>Puccinia</taxon>
    </lineage>
</organism>
<evidence type="ECO:0008006" key="9">
    <source>
        <dbReference type="Google" id="ProtNLM"/>
    </source>
</evidence>
<dbReference type="SUPFAM" id="SSF53098">
    <property type="entry name" value="Ribonuclease H-like"/>
    <property type="match status" value="1"/>
</dbReference>
<name>A0A2N5SLX8_9BASI</name>
<comment type="subcellular location">
    <subcellularLocation>
        <location evidence="1">Nucleus</location>
    </subcellularLocation>
</comment>
<comment type="caution">
    <text evidence="7">The sequence shown here is derived from an EMBL/GenBank/DDBJ whole genome shotgun (WGS) entry which is preliminary data.</text>
</comment>
<gene>
    <name evidence="7" type="ORF">PCANC_14492</name>
</gene>
<evidence type="ECO:0000256" key="3">
    <source>
        <dbReference type="ARBA" id="ARBA00022771"/>
    </source>
</evidence>
<proteinExistence type="predicted"/>
<evidence type="ECO:0000256" key="2">
    <source>
        <dbReference type="ARBA" id="ARBA00022723"/>
    </source>
</evidence>
<dbReference type="STRING" id="200324.A0A2N5SLX8"/>
<keyword evidence="8" id="KW-1185">Reference proteome</keyword>
<evidence type="ECO:0000256" key="6">
    <source>
        <dbReference type="SAM" id="MobiDB-lite"/>
    </source>
</evidence>
<reference evidence="7 8" key="1">
    <citation type="submission" date="2017-11" db="EMBL/GenBank/DDBJ databases">
        <title>De novo assembly and phasing of dikaryotic genomes from two isolates of Puccinia coronata f. sp. avenae, the causal agent of oat crown rust.</title>
        <authorList>
            <person name="Miller M.E."/>
            <person name="Zhang Y."/>
            <person name="Omidvar V."/>
            <person name="Sperschneider J."/>
            <person name="Schwessinger B."/>
            <person name="Raley C."/>
            <person name="Palmer J.M."/>
            <person name="Garnica D."/>
            <person name="Upadhyaya N."/>
            <person name="Rathjen J."/>
            <person name="Taylor J.M."/>
            <person name="Park R.F."/>
            <person name="Dodds P.N."/>
            <person name="Hirsch C.D."/>
            <person name="Kianian S.F."/>
            <person name="Figueroa M."/>
        </authorList>
    </citation>
    <scope>NUCLEOTIDE SEQUENCE [LARGE SCALE GENOMIC DNA]</scope>
    <source>
        <strain evidence="7">12NC29</strain>
    </source>
</reference>
<keyword evidence="2" id="KW-0479">Metal-binding</keyword>
<feature type="compositionally biased region" description="Acidic residues" evidence="6">
    <location>
        <begin position="319"/>
        <end position="358"/>
    </location>
</feature>
<evidence type="ECO:0000313" key="7">
    <source>
        <dbReference type="EMBL" id="PLW14245.1"/>
    </source>
</evidence>
<feature type="region of interest" description="Disordered" evidence="6">
    <location>
        <begin position="1"/>
        <end position="72"/>
    </location>
</feature>
<dbReference type="PANTHER" id="PTHR46481">
    <property type="entry name" value="ZINC FINGER BED DOMAIN-CONTAINING PROTEIN 4"/>
    <property type="match status" value="1"/>
</dbReference>
<feature type="compositionally biased region" description="Low complexity" evidence="6">
    <location>
        <begin position="14"/>
        <end position="30"/>
    </location>
</feature>
<sequence length="358" mass="39536">MAGTRSSKKRRKANASSSSSVSSSPAQPSRNQRNKKIISLVNDSKDEPTPTTIDNPADSTQPAKLQEMTDEQELSVGVMGTGDVEVREVPQLCAIWCAAGAHSFLALGEQAHRGILHPIVARNLPPRKAISADILRLYTAVQELLMESLKRHQGAMYLGLNVWQSPNGFDILGTVIYRLVEQPGSGGKFELEAMPLDFVHLQQSHTGVYLAKTVQLIVDKFGVKNKICGSITDNASNNQTMINKISSYKWPRFHGEPQWICCFAHILNLIAQSILRPFGCHKKKENSDYDDKSNGSILETEEVDDQIQLMLKDNVDSDDKGEDSQEEDDLAQGFAEDDNIELEDNNVNDLSGEDEGDP</sequence>
<dbReference type="GO" id="GO:0005634">
    <property type="term" value="C:nucleus"/>
    <property type="evidence" value="ECO:0007669"/>
    <property type="project" value="UniProtKB-SubCell"/>
</dbReference>
<protein>
    <recommendedName>
        <fullName evidence="9">DUF659 domain-containing protein</fullName>
    </recommendedName>
</protein>
<feature type="compositionally biased region" description="Polar residues" evidence="6">
    <location>
        <begin position="49"/>
        <end position="63"/>
    </location>
</feature>
<dbReference type="InterPro" id="IPR012337">
    <property type="entry name" value="RNaseH-like_sf"/>
</dbReference>
<feature type="region of interest" description="Disordered" evidence="6">
    <location>
        <begin position="310"/>
        <end position="358"/>
    </location>
</feature>
<feature type="compositionally biased region" description="Basic residues" evidence="6">
    <location>
        <begin position="1"/>
        <end position="13"/>
    </location>
</feature>
<evidence type="ECO:0000313" key="8">
    <source>
        <dbReference type="Proteomes" id="UP000235388"/>
    </source>
</evidence>
<dbReference type="OrthoDB" id="2505782at2759"/>
<evidence type="ECO:0000256" key="4">
    <source>
        <dbReference type="ARBA" id="ARBA00022833"/>
    </source>
</evidence>
<dbReference type="InterPro" id="IPR052035">
    <property type="entry name" value="ZnF_BED_domain_contain"/>
</dbReference>
<dbReference type="EMBL" id="PGCJ01000926">
    <property type="protein sequence ID" value="PLW14245.1"/>
    <property type="molecule type" value="Genomic_DNA"/>
</dbReference>
<dbReference type="AlphaFoldDB" id="A0A2N5SLX8"/>
<keyword evidence="4" id="KW-0862">Zinc</keyword>
<accession>A0A2N5SLX8</accession>
<keyword evidence="3" id="KW-0863">Zinc-finger</keyword>